<evidence type="ECO:0000313" key="2">
    <source>
        <dbReference type="Proteomes" id="UP000029723"/>
    </source>
</evidence>
<sequence length="401" mass="47451">MKRLLYIFFIVSFVVTAQGQRKEILQARQWVKRGNNLDKAEKSMRSLLNDSTNRSNKKIWLTLFEAVRKQYEQGNEKLYLKQKYDTTRLFSLARNMFEDLQAFDSIDALPNKRGKVAPAYRSEHAQYLHQIRPNLFNGGAFFLNKKKYAEAYQMYNTYIQSAYEPLFEKYQYVEKDRRMPEASYWAAFSAYQLRNYDATLKHSHLALKDSVHYPYMLQYLANIYEEKKDTTMYLKVLDEGFTTHPSFPFFFPRLVDYYVMTKQFDNALDVIDRALAVDSTNQLYQFAKSTVLLNTGRYDACIQICDDLIAKNDSMPEPYLNAGLAYFNQAVLLDNDTKLSKKNRKQILGYYHKALPYLERYRALAPEMKDKWGTPLYTIYLNLNMGKEFEEIDRIINQKQK</sequence>
<evidence type="ECO:0000313" key="1">
    <source>
        <dbReference type="EMBL" id="KGI22738.1"/>
    </source>
</evidence>
<protein>
    <submittedName>
        <fullName evidence="1">Uncharacterized protein</fullName>
    </submittedName>
</protein>
<dbReference type="SUPFAM" id="SSF48452">
    <property type="entry name" value="TPR-like"/>
    <property type="match status" value="1"/>
</dbReference>
<dbReference type="EMBL" id="JRPQ01000055">
    <property type="protein sequence ID" value="KGI22738.1"/>
    <property type="molecule type" value="Genomic_DNA"/>
</dbReference>
<dbReference type="InterPro" id="IPR011990">
    <property type="entry name" value="TPR-like_helical_dom_sf"/>
</dbReference>
<dbReference type="AlphaFoldDB" id="A0A098YVZ1"/>
<proteinExistence type="predicted"/>
<dbReference type="Gene3D" id="1.25.40.10">
    <property type="entry name" value="Tetratricopeptide repeat domain"/>
    <property type="match status" value="1"/>
</dbReference>
<dbReference type="Proteomes" id="UP000029723">
    <property type="component" value="Unassembled WGS sequence"/>
</dbReference>
<dbReference type="RefSeq" id="WP_036926223.1">
    <property type="nucleotide sequence ID" value="NZ_JRPQ01000055.1"/>
</dbReference>
<dbReference type="OrthoDB" id="1099385at2"/>
<comment type="caution">
    <text evidence="1">The sequence shown here is derived from an EMBL/GenBank/DDBJ whole genome shotgun (WGS) entry which is preliminary data.</text>
</comment>
<reference evidence="1 2" key="1">
    <citation type="submission" date="2014-07" db="EMBL/GenBank/DDBJ databases">
        <authorList>
            <person name="McCorrison J."/>
            <person name="Sanka R."/>
            <person name="Torralba M."/>
            <person name="Gillis M."/>
            <person name="Haft D.H."/>
            <person name="Methe B."/>
            <person name="Sutton G."/>
            <person name="Nelson K.E."/>
        </authorList>
    </citation>
    <scope>NUCLEOTIDE SEQUENCE [LARGE SCALE GENOMIC DNA]</scope>
    <source>
        <strain evidence="1 2">S9-PR14</strain>
    </source>
</reference>
<organism evidence="1 2">
    <name type="scientific">Hoylesella timonensis S9-PR14</name>
    <dbReference type="NCBI Taxonomy" id="1401062"/>
    <lineage>
        <taxon>Bacteria</taxon>
        <taxon>Pseudomonadati</taxon>
        <taxon>Bacteroidota</taxon>
        <taxon>Bacteroidia</taxon>
        <taxon>Bacteroidales</taxon>
        <taxon>Prevotellaceae</taxon>
        <taxon>Hoylesella</taxon>
    </lineage>
</organism>
<name>A0A098YVZ1_9BACT</name>
<accession>A0A098YVZ1</accession>
<gene>
    <name evidence="1" type="ORF">HMPREF9304_02475</name>
</gene>